<dbReference type="Proteomes" id="UP000001449">
    <property type="component" value="Chromosome 7"/>
</dbReference>
<dbReference type="RefSeq" id="XP_002296056.1">
    <property type="nucleotide sequence ID" value="XM_002296020.1"/>
</dbReference>
<evidence type="ECO:0000313" key="3">
    <source>
        <dbReference type="Proteomes" id="UP000001449"/>
    </source>
</evidence>
<sequence length="1036" mass="107992">MAPRPEDTLDAINLDAAPPTYPIVMDIPSSNEDQRQTSFSGSMSFDPEENVSMDQMKHIMTSYDRKVQDDDCDYKNEIKNSNCDYSKEELYQIVQDNVLAKKEAVFAKRAAKGLAFVVLLLGLSSMTASLTNASLARQSTSDESGVVFLNDGDIASVQTAGETFELEELNEDTYNERKARVIEELEKYPHSHPHRRLANTGNNKKTTRKGSRKGPRKVLFDNAVIPEDQFSTIETKCTQNKNVYIARKGPRDASLIRNTITTCLCGGDSKVVVKRTKKEKDGGGNSSHVGVKGINILTTTNLKKKQKKNTDRLVTITTNGRTTNFECVGDNCYVSGDAFQSRVGERCNARNGNDDCEDDLICKQSGRLTLTGESYGTCRPSSTYTNTEISSITQGRTSVILDNDGKNTGKVIVKGIAAGIPPNAKFGEECNAKFGRRACLAPYTCIEDADCDVGICGILSTPDDKSGTGGVVVQPPESDKGCDIVMRRQAGLGDQCSDSWGNNACRNGVCRNVDSCGIGTCKAEVVVSPCIVMPKRADLDEACSDSWDDKACKTNQVCNKLDNCGNGICISSASGKTTSVDVILQPNIPTRQGYGQVCLASYGSEACADSEFSCIDGSGAILTSGQGICGASTSTVTIGIRPNQGINQACDVMFGANACSGALVCIDNTGNAITGNVGTGICKSISTVVVILSNQDLNRTCDASYGSNACISSYICADDRGNAIVSGVGQGTCISNPRANADIQTVIIQEFRDYDEICDASFGSNACTGQFVCIGRNGGIITTGYGFCGVIIVDSRITNDGEVCDITNPCSSGYYCSVSTSFVGSSRAAGGCNPLFDGNDFKYSTGSLVSWNGENFQCMQSNGRCWQDGYEPYTAAGRSETWQSMGLCNRRDLQASSGYNSGGISGPSGTITWGNGAGVGAGVGGGGSSGASSRNVGSDMASALANGATGICKVLVTRGGVCSDASACVSGLSCIASDGFVIGSVGVGAAASSSATSGTNGGVIAGPSGIITWGNAGSTGGGAAAGGGGEVSGICS</sequence>
<accession>B5YMA4</accession>
<protein>
    <submittedName>
        <fullName evidence="2">Uncharacterized protein</fullName>
    </submittedName>
</protein>
<feature type="compositionally biased region" description="Basic residues" evidence="1">
    <location>
        <begin position="205"/>
        <end position="216"/>
    </location>
</feature>
<evidence type="ECO:0000256" key="1">
    <source>
        <dbReference type="SAM" id="MobiDB-lite"/>
    </source>
</evidence>
<evidence type="ECO:0000313" key="2">
    <source>
        <dbReference type="EMBL" id="ACI64773.1"/>
    </source>
</evidence>
<gene>
    <name evidence="2" type="ORF">THAPS_6721</name>
</gene>
<name>B5YMA4_THAPS</name>
<dbReference type="GeneID" id="7446189"/>
<feature type="region of interest" description="Disordered" evidence="1">
    <location>
        <begin position="190"/>
        <end position="216"/>
    </location>
</feature>
<dbReference type="KEGG" id="tps:THAPS_6721"/>
<dbReference type="EMBL" id="CP001160">
    <property type="protein sequence ID" value="ACI64773.1"/>
    <property type="molecule type" value="Genomic_DNA"/>
</dbReference>
<feature type="compositionally biased region" description="Polar residues" evidence="1">
    <location>
        <begin position="28"/>
        <end position="43"/>
    </location>
</feature>
<keyword evidence="3" id="KW-1185">Reference proteome</keyword>
<dbReference type="HOGENOM" id="CLU_293474_0_0_1"/>
<dbReference type="PaxDb" id="35128-Thaps6721"/>
<dbReference type="InParanoid" id="B5YMA4"/>
<reference evidence="2 3" key="2">
    <citation type="journal article" date="2008" name="Nature">
        <title>The Phaeodactylum genome reveals the evolutionary history of diatom genomes.</title>
        <authorList>
            <person name="Bowler C."/>
            <person name="Allen A.E."/>
            <person name="Badger J.H."/>
            <person name="Grimwood J."/>
            <person name="Jabbari K."/>
            <person name="Kuo A."/>
            <person name="Maheswari U."/>
            <person name="Martens C."/>
            <person name="Maumus F."/>
            <person name="Otillar R.P."/>
            <person name="Rayko E."/>
            <person name="Salamov A."/>
            <person name="Vandepoele K."/>
            <person name="Beszteri B."/>
            <person name="Gruber A."/>
            <person name="Heijde M."/>
            <person name="Katinka M."/>
            <person name="Mock T."/>
            <person name="Valentin K."/>
            <person name="Verret F."/>
            <person name="Berges J.A."/>
            <person name="Brownlee C."/>
            <person name="Cadoret J.P."/>
            <person name="Chiovitti A."/>
            <person name="Choi C.J."/>
            <person name="Coesel S."/>
            <person name="De Martino A."/>
            <person name="Detter J.C."/>
            <person name="Durkin C."/>
            <person name="Falciatore A."/>
            <person name="Fournet J."/>
            <person name="Haruta M."/>
            <person name="Huysman M.J."/>
            <person name="Jenkins B.D."/>
            <person name="Jiroutova K."/>
            <person name="Jorgensen R.E."/>
            <person name="Joubert Y."/>
            <person name="Kaplan A."/>
            <person name="Kroger N."/>
            <person name="Kroth P.G."/>
            <person name="La Roche J."/>
            <person name="Lindquist E."/>
            <person name="Lommer M."/>
            <person name="Martin-Jezequel V."/>
            <person name="Lopez P.J."/>
            <person name="Lucas S."/>
            <person name="Mangogna M."/>
            <person name="McGinnis K."/>
            <person name="Medlin L.K."/>
            <person name="Montsant A."/>
            <person name="Oudot-Le Secq M.P."/>
            <person name="Napoli C."/>
            <person name="Obornik M."/>
            <person name="Parker M.S."/>
            <person name="Petit J.L."/>
            <person name="Porcel B.M."/>
            <person name="Poulsen N."/>
            <person name="Robison M."/>
            <person name="Rychlewski L."/>
            <person name="Rynearson T.A."/>
            <person name="Schmutz J."/>
            <person name="Shapiro H."/>
            <person name="Siaut M."/>
            <person name="Stanley M."/>
            <person name="Sussman M.R."/>
            <person name="Taylor A.R."/>
            <person name="Vardi A."/>
            <person name="von Dassow P."/>
            <person name="Vyverman W."/>
            <person name="Willis A."/>
            <person name="Wyrwicz L.S."/>
            <person name="Rokhsar D.S."/>
            <person name="Weissenbach J."/>
            <person name="Armbrust E.V."/>
            <person name="Green B.R."/>
            <person name="Van de Peer Y."/>
            <person name="Grigoriev I.V."/>
        </authorList>
    </citation>
    <scope>NUCLEOTIDE SEQUENCE [LARGE SCALE GENOMIC DNA]</scope>
    <source>
        <strain evidence="2 3">CCMP1335</strain>
    </source>
</reference>
<proteinExistence type="predicted"/>
<reference evidence="2 3" key="1">
    <citation type="journal article" date="2004" name="Science">
        <title>The genome of the diatom Thalassiosira pseudonana: ecology, evolution, and metabolism.</title>
        <authorList>
            <person name="Armbrust E.V."/>
            <person name="Berges J.A."/>
            <person name="Bowler C."/>
            <person name="Green B.R."/>
            <person name="Martinez D."/>
            <person name="Putnam N.H."/>
            <person name="Zhou S."/>
            <person name="Allen A.E."/>
            <person name="Apt K.E."/>
            <person name="Bechner M."/>
            <person name="Brzezinski M.A."/>
            <person name="Chaal B.K."/>
            <person name="Chiovitti A."/>
            <person name="Davis A.K."/>
            <person name="Demarest M.S."/>
            <person name="Detter J.C."/>
            <person name="Glavina T."/>
            <person name="Goodstein D."/>
            <person name="Hadi M.Z."/>
            <person name="Hellsten U."/>
            <person name="Hildebrand M."/>
            <person name="Jenkins B.D."/>
            <person name="Jurka J."/>
            <person name="Kapitonov V.V."/>
            <person name="Kroger N."/>
            <person name="Lau W.W."/>
            <person name="Lane T.W."/>
            <person name="Larimer F.W."/>
            <person name="Lippmeier J.C."/>
            <person name="Lucas S."/>
            <person name="Medina M."/>
            <person name="Montsant A."/>
            <person name="Obornik M."/>
            <person name="Parker M.S."/>
            <person name="Palenik B."/>
            <person name="Pazour G.J."/>
            <person name="Richardson P.M."/>
            <person name="Rynearson T.A."/>
            <person name="Saito M.A."/>
            <person name="Schwartz D.C."/>
            <person name="Thamatrakoln K."/>
            <person name="Valentin K."/>
            <person name="Vardi A."/>
            <person name="Wilkerson F.P."/>
            <person name="Rokhsar D.S."/>
        </authorList>
    </citation>
    <scope>NUCLEOTIDE SEQUENCE [LARGE SCALE GENOMIC DNA]</scope>
    <source>
        <strain evidence="2 3">CCMP1335</strain>
    </source>
</reference>
<organism evidence="2 3">
    <name type="scientific">Thalassiosira pseudonana</name>
    <name type="common">Marine diatom</name>
    <name type="synonym">Cyclotella nana</name>
    <dbReference type="NCBI Taxonomy" id="35128"/>
    <lineage>
        <taxon>Eukaryota</taxon>
        <taxon>Sar</taxon>
        <taxon>Stramenopiles</taxon>
        <taxon>Ochrophyta</taxon>
        <taxon>Bacillariophyta</taxon>
        <taxon>Coscinodiscophyceae</taxon>
        <taxon>Thalassiosirophycidae</taxon>
        <taxon>Thalassiosirales</taxon>
        <taxon>Thalassiosiraceae</taxon>
        <taxon>Thalassiosira</taxon>
    </lineage>
</organism>
<dbReference type="AlphaFoldDB" id="B5YMA4"/>
<feature type="region of interest" description="Disordered" evidence="1">
    <location>
        <begin position="27"/>
        <end position="47"/>
    </location>
</feature>